<evidence type="ECO:0000313" key="3">
    <source>
        <dbReference type="Proteomes" id="UP000886998"/>
    </source>
</evidence>
<feature type="compositionally biased region" description="Basic and acidic residues" evidence="1">
    <location>
        <begin position="34"/>
        <end position="44"/>
    </location>
</feature>
<evidence type="ECO:0000313" key="2">
    <source>
        <dbReference type="EMBL" id="GFY37895.1"/>
    </source>
</evidence>
<comment type="caution">
    <text evidence="2">The sequence shown here is derived from an EMBL/GenBank/DDBJ whole genome shotgun (WGS) entry which is preliminary data.</text>
</comment>
<accession>A0A8X6WMV4</accession>
<dbReference type="Proteomes" id="UP000886998">
    <property type="component" value="Unassembled WGS sequence"/>
</dbReference>
<keyword evidence="3" id="KW-1185">Reference proteome</keyword>
<sequence length="104" mass="11855">MSLPVTELKLSKQLSPHDNKRQESIDLHSSVSTRRLDPNSKGSRDLVSSAQTTNFLSARAFELWKKQKKVFSIACCYKNNFNVEDHDNNPSNIENTFKTNNANK</sequence>
<feature type="region of interest" description="Disordered" evidence="1">
    <location>
        <begin position="85"/>
        <end position="104"/>
    </location>
</feature>
<dbReference type="EMBL" id="BMAV01000538">
    <property type="protein sequence ID" value="GFY37895.1"/>
    <property type="molecule type" value="Genomic_DNA"/>
</dbReference>
<organism evidence="2 3">
    <name type="scientific">Trichonephila inaurata madagascariensis</name>
    <dbReference type="NCBI Taxonomy" id="2747483"/>
    <lineage>
        <taxon>Eukaryota</taxon>
        <taxon>Metazoa</taxon>
        <taxon>Ecdysozoa</taxon>
        <taxon>Arthropoda</taxon>
        <taxon>Chelicerata</taxon>
        <taxon>Arachnida</taxon>
        <taxon>Araneae</taxon>
        <taxon>Araneomorphae</taxon>
        <taxon>Entelegynae</taxon>
        <taxon>Araneoidea</taxon>
        <taxon>Nephilidae</taxon>
        <taxon>Trichonephila</taxon>
        <taxon>Trichonephila inaurata</taxon>
    </lineage>
</organism>
<dbReference type="AlphaFoldDB" id="A0A8X6WMV4"/>
<evidence type="ECO:0000256" key="1">
    <source>
        <dbReference type="SAM" id="MobiDB-lite"/>
    </source>
</evidence>
<proteinExistence type="predicted"/>
<feature type="compositionally biased region" description="Basic and acidic residues" evidence="1">
    <location>
        <begin position="15"/>
        <end position="26"/>
    </location>
</feature>
<gene>
    <name evidence="2" type="ORF">TNIN_298111</name>
</gene>
<name>A0A8X6WMV4_9ARAC</name>
<feature type="region of interest" description="Disordered" evidence="1">
    <location>
        <begin position="1"/>
        <end position="46"/>
    </location>
</feature>
<reference evidence="2" key="1">
    <citation type="submission" date="2020-08" db="EMBL/GenBank/DDBJ databases">
        <title>Multicomponent nature underlies the extraordinary mechanical properties of spider dragline silk.</title>
        <authorList>
            <person name="Kono N."/>
            <person name="Nakamura H."/>
            <person name="Mori M."/>
            <person name="Yoshida Y."/>
            <person name="Ohtoshi R."/>
            <person name="Malay A.D."/>
            <person name="Moran D.A.P."/>
            <person name="Tomita M."/>
            <person name="Numata K."/>
            <person name="Arakawa K."/>
        </authorList>
    </citation>
    <scope>NUCLEOTIDE SEQUENCE</scope>
</reference>
<feature type="compositionally biased region" description="Polar residues" evidence="1">
    <location>
        <begin position="89"/>
        <end position="104"/>
    </location>
</feature>
<protein>
    <submittedName>
        <fullName evidence="2">Uncharacterized protein</fullName>
    </submittedName>
</protein>